<dbReference type="AlphaFoldDB" id="A0A2J7QYB2"/>
<evidence type="ECO:0000256" key="6">
    <source>
        <dbReference type="ARBA" id="ARBA00022927"/>
    </source>
</evidence>
<keyword evidence="9 11" id="KW-0472">Membrane</keyword>
<evidence type="ECO:0000256" key="5">
    <source>
        <dbReference type="ARBA" id="ARBA00022824"/>
    </source>
</evidence>
<dbReference type="Pfam" id="PF03911">
    <property type="entry name" value="Sec61_beta"/>
    <property type="match status" value="1"/>
</dbReference>
<dbReference type="EMBL" id="NEVH01009101">
    <property type="protein sequence ID" value="PNF33580.1"/>
    <property type="molecule type" value="Genomic_DNA"/>
</dbReference>
<evidence type="ECO:0000256" key="10">
    <source>
        <dbReference type="SAM" id="MobiDB-lite"/>
    </source>
</evidence>
<reference evidence="12 13" key="1">
    <citation type="submission" date="2017-12" db="EMBL/GenBank/DDBJ databases">
        <title>Hemimetabolous genomes reveal molecular basis of termite eusociality.</title>
        <authorList>
            <person name="Harrison M.C."/>
            <person name="Jongepier E."/>
            <person name="Robertson H.M."/>
            <person name="Arning N."/>
            <person name="Bitard-Feildel T."/>
            <person name="Chao H."/>
            <person name="Childers C.P."/>
            <person name="Dinh H."/>
            <person name="Doddapaneni H."/>
            <person name="Dugan S."/>
            <person name="Gowin J."/>
            <person name="Greiner C."/>
            <person name="Han Y."/>
            <person name="Hu H."/>
            <person name="Hughes D.S.T."/>
            <person name="Huylmans A.-K."/>
            <person name="Kemena C."/>
            <person name="Kremer L.P.M."/>
            <person name="Lee S.L."/>
            <person name="Lopez-Ezquerra A."/>
            <person name="Mallet L."/>
            <person name="Monroy-Kuhn J.M."/>
            <person name="Moser A."/>
            <person name="Murali S.C."/>
            <person name="Muzny D.M."/>
            <person name="Otani S."/>
            <person name="Piulachs M.-D."/>
            <person name="Poelchau M."/>
            <person name="Qu J."/>
            <person name="Schaub F."/>
            <person name="Wada-Katsumata A."/>
            <person name="Worley K.C."/>
            <person name="Xie Q."/>
            <person name="Ylla G."/>
            <person name="Poulsen M."/>
            <person name="Gibbs R.A."/>
            <person name="Schal C."/>
            <person name="Richards S."/>
            <person name="Belles X."/>
            <person name="Korb J."/>
            <person name="Bornberg-Bauer E."/>
        </authorList>
    </citation>
    <scope>NUCLEOTIDE SEQUENCE [LARGE SCALE GENOMIC DNA]</scope>
    <source>
        <tissue evidence="12">Whole body</tissue>
    </source>
</reference>
<evidence type="ECO:0000313" key="13">
    <source>
        <dbReference type="Proteomes" id="UP000235965"/>
    </source>
</evidence>
<dbReference type="GO" id="GO:0006886">
    <property type="term" value="P:intracellular protein transport"/>
    <property type="evidence" value="ECO:0007669"/>
    <property type="project" value="InterPro"/>
</dbReference>
<keyword evidence="7 11" id="KW-1133">Transmembrane helix</keyword>
<dbReference type="InterPro" id="IPR016482">
    <property type="entry name" value="SecG/Sec61-beta/Sbh"/>
</dbReference>
<comment type="caution">
    <text evidence="12">The sequence shown here is derived from an EMBL/GenBank/DDBJ whole genome shotgun (WGS) entry which is preliminary data.</text>
</comment>
<evidence type="ECO:0000256" key="8">
    <source>
        <dbReference type="ARBA" id="ARBA00023010"/>
    </source>
</evidence>
<evidence type="ECO:0000256" key="11">
    <source>
        <dbReference type="SAM" id="Phobius"/>
    </source>
</evidence>
<evidence type="ECO:0000256" key="1">
    <source>
        <dbReference type="ARBA" id="ARBA00004389"/>
    </source>
</evidence>
<feature type="non-terminal residue" evidence="12">
    <location>
        <position position="1"/>
    </location>
</feature>
<evidence type="ECO:0000256" key="3">
    <source>
        <dbReference type="ARBA" id="ARBA00022448"/>
    </source>
</evidence>
<dbReference type="GO" id="GO:0005784">
    <property type="term" value="C:Sec61 translocon complex"/>
    <property type="evidence" value="ECO:0007669"/>
    <property type="project" value="InterPro"/>
</dbReference>
<dbReference type="STRING" id="105785.A0A2J7QYB2"/>
<keyword evidence="6" id="KW-0653">Protein transport</keyword>
<comment type="similarity">
    <text evidence="2">Belongs to the SEC61-beta family.</text>
</comment>
<sequence length="83" mass="8738">KMPANQGSKSRGAGNIPRNKAATKRAARGGTVGTTGVGICSARNRFYTCESGIKVGPVPVLAMALLFIATVFMLHIWGKYARS</sequence>
<feature type="transmembrane region" description="Helical" evidence="11">
    <location>
        <begin position="60"/>
        <end position="78"/>
    </location>
</feature>
<evidence type="ECO:0000256" key="2">
    <source>
        <dbReference type="ARBA" id="ARBA00006103"/>
    </source>
</evidence>
<dbReference type="InterPro" id="IPR030671">
    <property type="entry name" value="Sec61-beta/Sbh"/>
</dbReference>
<comment type="subcellular location">
    <subcellularLocation>
        <location evidence="1">Endoplasmic reticulum membrane</location>
        <topology evidence="1">Single-pass membrane protein</topology>
    </subcellularLocation>
</comment>
<protein>
    <submittedName>
        <fullName evidence="12">Protein transport protein Sec61 subunit beta</fullName>
    </submittedName>
</protein>
<evidence type="ECO:0000256" key="7">
    <source>
        <dbReference type="ARBA" id="ARBA00022989"/>
    </source>
</evidence>
<evidence type="ECO:0000256" key="9">
    <source>
        <dbReference type="ARBA" id="ARBA00023136"/>
    </source>
</evidence>
<organism evidence="12 13">
    <name type="scientific">Cryptotermes secundus</name>
    <dbReference type="NCBI Taxonomy" id="105785"/>
    <lineage>
        <taxon>Eukaryota</taxon>
        <taxon>Metazoa</taxon>
        <taxon>Ecdysozoa</taxon>
        <taxon>Arthropoda</taxon>
        <taxon>Hexapoda</taxon>
        <taxon>Insecta</taxon>
        <taxon>Pterygota</taxon>
        <taxon>Neoptera</taxon>
        <taxon>Polyneoptera</taxon>
        <taxon>Dictyoptera</taxon>
        <taxon>Blattodea</taxon>
        <taxon>Blattoidea</taxon>
        <taxon>Termitoidae</taxon>
        <taxon>Kalotermitidae</taxon>
        <taxon>Cryptotermitinae</taxon>
        <taxon>Cryptotermes</taxon>
    </lineage>
</organism>
<keyword evidence="5" id="KW-0256">Endoplasmic reticulum</keyword>
<proteinExistence type="inferred from homology"/>
<name>A0A2J7QYB2_9NEOP</name>
<evidence type="ECO:0000256" key="4">
    <source>
        <dbReference type="ARBA" id="ARBA00022692"/>
    </source>
</evidence>
<keyword evidence="3" id="KW-0813">Transport</keyword>
<dbReference type="PANTHER" id="PTHR13509">
    <property type="entry name" value="SEC61 SUBUNIT BETA"/>
    <property type="match status" value="1"/>
</dbReference>
<gene>
    <name evidence="12" type="primary">SEC61B_0</name>
    <name evidence="12" type="ORF">B7P43_G14688</name>
</gene>
<feature type="region of interest" description="Disordered" evidence="10">
    <location>
        <begin position="1"/>
        <end position="35"/>
    </location>
</feature>
<dbReference type="Proteomes" id="UP000235965">
    <property type="component" value="Unassembled WGS sequence"/>
</dbReference>
<dbReference type="InParanoid" id="A0A2J7QYB2"/>
<keyword evidence="4 11" id="KW-0812">Transmembrane</keyword>
<evidence type="ECO:0000313" key="12">
    <source>
        <dbReference type="EMBL" id="PNF33580.1"/>
    </source>
</evidence>
<keyword evidence="13" id="KW-1185">Reference proteome</keyword>
<keyword evidence="8" id="KW-0811">Translocation</keyword>
<accession>A0A2J7QYB2</accession>